<comment type="caution">
    <text evidence="4">The sequence shown here is derived from an EMBL/GenBank/DDBJ whole genome shotgun (WGS) entry which is preliminary data.</text>
</comment>
<name>A0AAN8TQN0_SOLBU</name>
<dbReference type="PANTHER" id="PTHR31513:SF10">
    <property type="entry name" value="TYROSINE-PROTEIN KINASE EPHRIN TYPE A_B RECEPTOR-LIKE DOMAIN-CONTAINING PROTEIN"/>
    <property type="match status" value="1"/>
</dbReference>
<dbReference type="Proteomes" id="UP001371456">
    <property type="component" value="Unassembled WGS sequence"/>
</dbReference>
<organism evidence="4 5">
    <name type="scientific">Solanum bulbocastanum</name>
    <name type="common">Wild potato</name>
    <dbReference type="NCBI Taxonomy" id="147425"/>
    <lineage>
        <taxon>Eukaryota</taxon>
        <taxon>Viridiplantae</taxon>
        <taxon>Streptophyta</taxon>
        <taxon>Embryophyta</taxon>
        <taxon>Tracheophyta</taxon>
        <taxon>Spermatophyta</taxon>
        <taxon>Magnoliopsida</taxon>
        <taxon>eudicotyledons</taxon>
        <taxon>Gunneridae</taxon>
        <taxon>Pentapetalae</taxon>
        <taxon>asterids</taxon>
        <taxon>lamiids</taxon>
        <taxon>Solanales</taxon>
        <taxon>Solanaceae</taxon>
        <taxon>Solanoideae</taxon>
        <taxon>Solaneae</taxon>
        <taxon>Solanum</taxon>
    </lineage>
</organism>
<dbReference type="InterPro" id="IPR058316">
    <property type="entry name" value="DUF8003"/>
</dbReference>
<feature type="region of interest" description="Disordered" evidence="1">
    <location>
        <begin position="230"/>
        <end position="254"/>
    </location>
</feature>
<sequence length="1509" mass="163698">MANFNFHRKRSKMESAGVSLSFSLSTELVASPFSFLHLFSSSPQILLLLYTNKFNQILLQKSLLSPLFLVSDESIYIMAITLIYLFVFFHVYFFFVSASLSDFSILDYNFDSDPFKADYAPPSPPPPSPPPHPSSLTCHEMQGIGSLNTTCQLNYNVNFTRDVYLEGTGNLFILQGVLLSCQVPSCSITINITGNLKLKANARILAGSVYIVAGNASFISGSLINVTGLAGDPPEQSTGTPKDYQGGGGGHGGRGASCVMDNKKLPEDVWGGDTYSWKSLEQPFSYGSRGQSTNKEDNYGGNGGGKIWLDVNDVFDACGTLLADGGDAGIKGGGGSGGSIYIKSKKMIGGGKISASGGNGFAGGGGGRVSVEVFSRHDDSEFFVHGGRSFGCPTNAGAAGTFYDAVPRRLIVNNHNLSTDTDTLLFEFPNHPLWTNIYIQDHARATVPLLWSRLQVRGQLSLSHGAILSFGLVHYALSEFELLAEELLMSDSVIKIYGSLRMSVKIQLMLNSKMLIDGDGDAIVATSLLEMSNLVVLKGSSVIQSNANLGVHGQGSLNITGPGDIIEAQHLVLSLFYSINVGPGSILRGPLENAGVNHTKTRLFCGQANCPIELIYPPEDCNVNASLSFTLQVCRVEDVLVEGFLEGSVVHFHLVRTVIVKSRGSISASGLGCTGGLGSGVLLPNGLSSGAGHGGKGGDAFYNGSYIKGGISYGDTGLPCELGSGSGNHSLPSSTAGGGIIVMGSPEHSLIRLSVYGSIQADGESFGKYSIEDYSKVLSNIGPGGGSGGTILLFVQSLVLGDSSTISTMGGHGSPNGGGGGGGRIHFHWSDISVGDEYLPITSVKGTINVGGGIGRALGQNGENGTLSGKPCPKGLYGIFCQECPIGTYKNVSGSDQSLCSKCPSHELPHRALYISTRGGVTDTPCPYKCISDRYHMPHCYTALEELIYTFGGPWLFGCLLFSLLVLLALVLSVARIKFGSGDELPGLVPARRGSPIDRSFPFLESLNEVLETSRTEESQTHVHRMYLSGNNTFSEPWHLPHSPPKAVTEIVYEDAFNRFVDEINELASYQWWEGSVYGILCTFAYPLAWSWLQWRRKKKMQLLREFVRSEYDHACLRSCRSRALYEGLKVAATSDLMLAYVDFFLGGDEKRNDLPPPLHQRLPMSIIFGGDGSYISPFSLQSDNILTSLMSQSVPPTIWYRLVAGLNAQLRLVRRGHLRANFCPVISWLETHANPYLRAHGIHVYLTHSQPSASGYDQFGLLVCTVENEPVMPSESQNRSLLLEKHPRTPAIRWREAFDLIRVNEHATVQKKIPGEILHDKNLQALKDQLTLCYPFYYIIRNTRPVGHQDVIGLVISILLLGDFSLVLLTLLQLYSISMLDVFFFLSILPLGILLPFPAGINALFSHGPARSAVPARVYALWNIISTINVVVAFICGFVHFHSQSSAKRHPNFQSWNFSMDDSGWWMLPTGLLLFKTAQASLINYHVANLEIQDRTLYSNDPDIFWRS</sequence>
<feature type="compositionally biased region" description="Gly residues" evidence="1">
    <location>
        <begin position="245"/>
        <end position="254"/>
    </location>
</feature>
<evidence type="ECO:0000313" key="4">
    <source>
        <dbReference type="EMBL" id="KAK6789517.1"/>
    </source>
</evidence>
<dbReference type="Pfam" id="PF26010">
    <property type="entry name" value="DUF8003"/>
    <property type="match status" value="1"/>
</dbReference>
<proteinExistence type="predicted"/>
<feature type="domain" description="DUF8003" evidence="3">
    <location>
        <begin position="868"/>
        <end position="941"/>
    </location>
</feature>
<dbReference type="PANTHER" id="PTHR31513">
    <property type="entry name" value="EPHRIN TYPE-B RECEPTOR"/>
    <property type="match status" value="1"/>
</dbReference>
<accession>A0AAN8TQN0</accession>
<feature type="transmembrane region" description="Helical" evidence="2">
    <location>
        <begin position="1419"/>
        <end position="1444"/>
    </location>
</feature>
<evidence type="ECO:0000256" key="1">
    <source>
        <dbReference type="SAM" id="MobiDB-lite"/>
    </source>
</evidence>
<dbReference type="EMBL" id="JBANQN010000005">
    <property type="protein sequence ID" value="KAK6789517.1"/>
    <property type="molecule type" value="Genomic_DNA"/>
</dbReference>
<feature type="transmembrane region" description="Helical" evidence="2">
    <location>
        <begin position="955"/>
        <end position="975"/>
    </location>
</feature>
<feature type="transmembrane region" description="Helical" evidence="2">
    <location>
        <begin position="75"/>
        <end position="95"/>
    </location>
</feature>
<feature type="transmembrane region" description="Helical" evidence="2">
    <location>
        <begin position="1352"/>
        <end position="1377"/>
    </location>
</feature>
<reference evidence="4 5" key="1">
    <citation type="submission" date="2024-02" db="EMBL/GenBank/DDBJ databases">
        <title>de novo genome assembly of Solanum bulbocastanum strain 11H21.</title>
        <authorList>
            <person name="Hosaka A.J."/>
        </authorList>
    </citation>
    <scope>NUCLEOTIDE SEQUENCE [LARGE SCALE GENOMIC DNA]</scope>
    <source>
        <tissue evidence="4">Young leaves</tissue>
    </source>
</reference>
<keyword evidence="2" id="KW-1133">Transmembrane helix</keyword>
<evidence type="ECO:0000256" key="2">
    <source>
        <dbReference type="SAM" id="Phobius"/>
    </source>
</evidence>
<keyword evidence="2" id="KW-0472">Membrane</keyword>
<evidence type="ECO:0000313" key="5">
    <source>
        <dbReference type="Proteomes" id="UP001371456"/>
    </source>
</evidence>
<keyword evidence="5" id="KW-1185">Reference proteome</keyword>
<dbReference type="SMART" id="SM01411">
    <property type="entry name" value="Ephrin_rec_like"/>
    <property type="match status" value="1"/>
</dbReference>
<keyword evidence="2" id="KW-0812">Transmembrane</keyword>
<feature type="transmembrane region" description="Helical" evidence="2">
    <location>
        <begin position="1383"/>
        <end position="1407"/>
    </location>
</feature>
<gene>
    <name evidence="4" type="ORF">RDI58_013317</name>
</gene>
<protein>
    <recommendedName>
        <fullName evidence="3">DUF8003 domain-containing protein</fullName>
    </recommendedName>
</protein>
<feature type="transmembrane region" description="Helical" evidence="2">
    <location>
        <begin position="1464"/>
        <end position="1486"/>
    </location>
</feature>
<evidence type="ECO:0000259" key="3">
    <source>
        <dbReference type="Pfam" id="PF26010"/>
    </source>
</evidence>